<keyword evidence="2" id="KW-1133">Transmembrane helix</keyword>
<feature type="region of interest" description="Disordered" evidence="1">
    <location>
        <begin position="319"/>
        <end position="338"/>
    </location>
</feature>
<comment type="caution">
    <text evidence="3">The sequence shown here is derived from an EMBL/GenBank/DDBJ whole genome shotgun (WGS) entry which is preliminary data.</text>
</comment>
<sequence>MKQITGRGTMAALTALPFAVALTVELVLFAVLRDRLPDPLATHFAGTVPDGFTGRTGFAVLSAGLTVGTGALFVLAGTRRATFARWSVVTAYATVGLVGSALVSVLLANADANDAAADARMPLWHQIAALLVGVALGLVGWLVTRRLTLPDSLSGQDGPDTGRLDLAEGEVAGWTRTVSSRPLALLGLAITVLGCALVVPVGWPVAVPLALLGLLTVNFSSFTVTVGPRGLGVSPAVLPRPRLRVPLADMSEASSRSINPLGDFGGWGWRIRPGATGIILRSGEALVVKRASGREIAVTVDDSATAAALLNSLIPRTAGTVPAVPPTGTTSTDASTRP</sequence>
<dbReference type="EMBL" id="JAGINS010000001">
    <property type="protein sequence ID" value="MBP2359471.1"/>
    <property type="molecule type" value="Genomic_DNA"/>
</dbReference>
<keyword evidence="2" id="KW-0812">Transmembrane</keyword>
<evidence type="ECO:0000256" key="2">
    <source>
        <dbReference type="SAM" id="Phobius"/>
    </source>
</evidence>
<dbReference type="Proteomes" id="UP001519311">
    <property type="component" value="Unassembled WGS sequence"/>
</dbReference>
<evidence type="ECO:0008006" key="5">
    <source>
        <dbReference type="Google" id="ProtNLM"/>
    </source>
</evidence>
<keyword evidence="4" id="KW-1185">Reference proteome</keyword>
<evidence type="ECO:0000313" key="3">
    <source>
        <dbReference type="EMBL" id="MBP2359471.1"/>
    </source>
</evidence>
<feature type="transmembrane region" description="Helical" evidence="2">
    <location>
        <begin position="123"/>
        <end position="143"/>
    </location>
</feature>
<feature type="transmembrane region" description="Helical" evidence="2">
    <location>
        <begin position="12"/>
        <end position="32"/>
    </location>
</feature>
<dbReference type="RefSeq" id="WP_209469853.1">
    <property type="nucleotide sequence ID" value="NZ_BMWJ01000001.1"/>
</dbReference>
<feature type="transmembrane region" description="Helical" evidence="2">
    <location>
        <begin position="183"/>
        <end position="203"/>
    </location>
</feature>
<name>A0ABS4V6Q2_9ACTN</name>
<feature type="transmembrane region" description="Helical" evidence="2">
    <location>
        <begin position="52"/>
        <end position="76"/>
    </location>
</feature>
<evidence type="ECO:0000313" key="4">
    <source>
        <dbReference type="Proteomes" id="UP001519311"/>
    </source>
</evidence>
<organism evidence="3 4">
    <name type="scientific">Streptomyces clavifer</name>
    <dbReference type="NCBI Taxonomy" id="68188"/>
    <lineage>
        <taxon>Bacteria</taxon>
        <taxon>Bacillati</taxon>
        <taxon>Actinomycetota</taxon>
        <taxon>Actinomycetes</taxon>
        <taxon>Kitasatosporales</taxon>
        <taxon>Streptomycetaceae</taxon>
        <taxon>Streptomyces</taxon>
    </lineage>
</organism>
<protein>
    <recommendedName>
        <fullName evidence="5">DUF1648 domain-containing protein</fullName>
    </recommendedName>
</protein>
<reference evidence="3 4" key="1">
    <citation type="submission" date="2021-03" db="EMBL/GenBank/DDBJ databases">
        <title>Sequencing the genomes of 1000 actinobacteria strains.</title>
        <authorList>
            <person name="Klenk H.-P."/>
        </authorList>
    </citation>
    <scope>NUCLEOTIDE SEQUENCE [LARGE SCALE GENOMIC DNA]</scope>
    <source>
        <strain evidence="3 4">DSM 40843</strain>
    </source>
</reference>
<proteinExistence type="predicted"/>
<feature type="compositionally biased region" description="Low complexity" evidence="1">
    <location>
        <begin position="319"/>
        <end position="330"/>
    </location>
</feature>
<accession>A0ABS4V6Q2</accession>
<keyword evidence="2" id="KW-0472">Membrane</keyword>
<feature type="transmembrane region" description="Helical" evidence="2">
    <location>
        <begin position="88"/>
        <end position="108"/>
    </location>
</feature>
<evidence type="ECO:0000256" key="1">
    <source>
        <dbReference type="SAM" id="MobiDB-lite"/>
    </source>
</evidence>
<gene>
    <name evidence="3" type="ORF">JOF59_001871</name>
</gene>